<organism evidence="1 2">
    <name type="scientific">Spirosoma liriopis</name>
    <dbReference type="NCBI Taxonomy" id="2937440"/>
    <lineage>
        <taxon>Bacteria</taxon>
        <taxon>Pseudomonadati</taxon>
        <taxon>Bacteroidota</taxon>
        <taxon>Cytophagia</taxon>
        <taxon>Cytophagales</taxon>
        <taxon>Cytophagaceae</taxon>
        <taxon>Spirosoma</taxon>
    </lineage>
</organism>
<dbReference type="Proteomes" id="UP001202180">
    <property type="component" value="Unassembled WGS sequence"/>
</dbReference>
<dbReference type="EMBL" id="JALPRF010000003">
    <property type="protein sequence ID" value="MCK8493789.1"/>
    <property type="molecule type" value="Genomic_DNA"/>
</dbReference>
<sequence length="327" mass="36691">MNETIDFSNFGTDLMRTVQDLGGNIVLINSTLDGVASLRNDFSTEIIRDKGLLVSAEIKDAFKAASNSFQGQKALEIRSRKADFTEGDIDLEITLDDIKKAYRSYYGWMLEPTRTEAEVRDNPFELFFIRQIIRQHFQFVRTKTVWKGIYNPTPVGAENIADGLLKKFTVARASTDAAAKISANHVFDGEDLTDDNAYEQVNGLAQLVASTREDMLAVPLNFYLSQVSYDKYRRNRRALFPEHVGPADKPTALDDYSQISFVIDPGLAGKQTMAITPKDNLKFIANEAPGVYYINIVKQVKSWQISIRVSVGFDFASPDLLFINDAV</sequence>
<dbReference type="RefSeq" id="WP_248478413.1">
    <property type="nucleotide sequence ID" value="NZ_JALPRF010000003.1"/>
</dbReference>
<protein>
    <recommendedName>
        <fullName evidence="3">DUF2184 domain-containing protein</fullName>
    </recommendedName>
</protein>
<gene>
    <name evidence="1" type="ORF">M0L20_18125</name>
</gene>
<evidence type="ECO:0008006" key="3">
    <source>
        <dbReference type="Google" id="ProtNLM"/>
    </source>
</evidence>
<proteinExistence type="predicted"/>
<name>A0ABT0HNM9_9BACT</name>
<evidence type="ECO:0000313" key="1">
    <source>
        <dbReference type="EMBL" id="MCK8493789.1"/>
    </source>
</evidence>
<accession>A0ABT0HNM9</accession>
<comment type="caution">
    <text evidence="1">The sequence shown here is derived from an EMBL/GenBank/DDBJ whole genome shotgun (WGS) entry which is preliminary data.</text>
</comment>
<evidence type="ECO:0000313" key="2">
    <source>
        <dbReference type="Proteomes" id="UP001202180"/>
    </source>
</evidence>
<keyword evidence="2" id="KW-1185">Reference proteome</keyword>
<reference evidence="1 2" key="1">
    <citation type="submission" date="2022-04" db="EMBL/GenBank/DDBJ databases">
        <title>Spirosoma sp. strain RP8 genome sequencing and assembly.</title>
        <authorList>
            <person name="Jung Y."/>
        </authorList>
    </citation>
    <scope>NUCLEOTIDE SEQUENCE [LARGE SCALE GENOMIC DNA]</scope>
    <source>
        <strain evidence="1 2">RP8</strain>
    </source>
</reference>